<name>A0A9D7LQW1_9RHOO</name>
<protein>
    <submittedName>
        <fullName evidence="1">Uncharacterized protein</fullName>
    </submittedName>
</protein>
<organism evidence="1 2">
    <name type="scientific">Candidatus Dechloromonas phosphorivorans</name>
    <dbReference type="NCBI Taxonomy" id="2899244"/>
    <lineage>
        <taxon>Bacteria</taxon>
        <taxon>Pseudomonadati</taxon>
        <taxon>Pseudomonadota</taxon>
        <taxon>Betaproteobacteria</taxon>
        <taxon>Rhodocyclales</taxon>
        <taxon>Azonexaceae</taxon>
        <taxon>Dechloromonas</taxon>
    </lineage>
</organism>
<dbReference type="Proteomes" id="UP000808146">
    <property type="component" value="Unassembled WGS sequence"/>
</dbReference>
<comment type="caution">
    <text evidence="1">The sequence shown here is derived from an EMBL/GenBank/DDBJ whole genome shotgun (WGS) entry which is preliminary data.</text>
</comment>
<proteinExistence type="predicted"/>
<accession>A0A9D7LQW1</accession>
<reference evidence="1" key="1">
    <citation type="submission" date="2020-10" db="EMBL/GenBank/DDBJ databases">
        <title>Connecting structure to function with the recovery of over 1000 high-quality activated sludge metagenome-assembled genomes encoding full-length rRNA genes using long-read sequencing.</title>
        <authorList>
            <person name="Singleton C.M."/>
            <person name="Petriglieri F."/>
            <person name="Kristensen J.M."/>
            <person name="Kirkegaard R.H."/>
            <person name="Michaelsen T.Y."/>
            <person name="Andersen M.H."/>
            <person name="Karst S.M."/>
            <person name="Dueholm M.S."/>
            <person name="Nielsen P.H."/>
            <person name="Albertsen M."/>
        </authorList>
    </citation>
    <scope>NUCLEOTIDE SEQUENCE</scope>
    <source>
        <strain evidence="1">OdNE_18-Q3-R46-58_BAT3C.305</strain>
    </source>
</reference>
<dbReference type="AlphaFoldDB" id="A0A9D7LQW1"/>
<evidence type="ECO:0000313" key="2">
    <source>
        <dbReference type="Proteomes" id="UP000808146"/>
    </source>
</evidence>
<evidence type="ECO:0000313" key="1">
    <source>
        <dbReference type="EMBL" id="MBK8891459.1"/>
    </source>
</evidence>
<dbReference type="EMBL" id="JADKBR010000017">
    <property type="protein sequence ID" value="MBK8891459.1"/>
    <property type="molecule type" value="Genomic_DNA"/>
</dbReference>
<gene>
    <name evidence="1" type="ORF">IPN75_14360</name>
</gene>
<sequence>MVRANRLLARGNLEGALAQAQGGLDVLRKPYVLRQSPPEGSALVFLTILAEDISSHGAAKGATADDLADSIAFLKQITGNPLPEVCSYIPFLEARLAASSRETNA</sequence>